<proteinExistence type="inferred from homology"/>
<dbReference type="SUPFAM" id="SSF51905">
    <property type="entry name" value="FAD/NAD(P)-binding domain"/>
    <property type="match status" value="1"/>
</dbReference>
<feature type="domain" description="FAD/NAD(P)-binding" evidence="7">
    <location>
        <begin position="9"/>
        <end position="283"/>
    </location>
</feature>
<comment type="caution">
    <text evidence="8">The sequence shown here is derived from an EMBL/GenBank/DDBJ whole genome shotgun (WGS) entry which is preliminary data.</text>
</comment>
<dbReference type="InterPro" id="IPR036188">
    <property type="entry name" value="FAD/NAD-bd_sf"/>
</dbReference>
<evidence type="ECO:0000256" key="4">
    <source>
        <dbReference type="ARBA" id="ARBA00023002"/>
    </source>
</evidence>
<dbReference type="PRINTS" id="PR00368">
    <property type="entry name" value="FADPNR"/>
</dbReference>
<evidence type="ECO:0000313" key="8">
    <source>
        <dbReference type="EMBL" id="NML43389.1"/>
    </source>
</evidence>
<dbReference type="InterPro" id="IPR008255">
    <property type="entry name" value="Pyr_nucl-diS_OxRdtase_2_AS"/>
</dbReference>
<dbReference type="Pfam" id="PF07992">
    <property type="entry name" value="Pyr_redox_2"/>
    <property type="match status" value="1"/>
</dbReference>
<keyword evidence="3" id="KW-0274">FAD</keyword>
<keyword evidence="4" id="KW-0560">Oxidoreductase</keyword>
<evidence type="ECO:0000256" key="6">
    <source>
        <dbReference type="ARBA" id="ARBA00023284"/>
    </source>
</evidence>
<keyword evidence="2" id="KW-0285">Flavoprotein</keyword>
<evidence type="ECO:0000313" key="9">
    <source>
        <dbReference type="Proteomes" id="UP000541185"/>
    </source>
</evidence>
<dbReference type="PANTHER" id="PTHR48105">
    <property type="entry name" value="THIOREDOXIN REDUCTASE 1-RELATED-RELATED"/>
    <property type="match status" value="1"/>
</dbReference>
<dbReference type="Proteomes" id="UP000541185">
    <property type="component" value="Unassembled WGS sequence"/>
</dbReference>
<dbReference type="AlphaFoldDB" id="A0A848H1I9"/>
<organism evidence="8 9">
    <name type="scientific">Ramlibacter agri</name>
    <dbReference type="NCBI Taxonomy" id="2728837"/>
    <lineage>
        <taxon>Bacteria</taxon>
        <taxon>Pseudomonadati</taxon>
        <taxon>Pseudomonadota</taxon>
        <taxon>Betaproteobacteria</taxon>
        <taxon>Burkholderiales</taxon>
        <taxon>Comamonadaceae</taxon>
        <taxon>Ramlibacter</taxon>
    </lineage>
</organism>
<dbReference type="PRINTS" id="PR00469">
    <property type="entry name" value="PNDRDTASEII"/>
</dbReference>
<gene>
    <name evidence="8" type="ORF">HHL11_06470</name>
</gene>
<dbReference type="GO" id="GO:0016668">
    <property type="term" value="F:oxidoreductase activity, acting on a sulfur group of donors, NAD(P) as acceptor"/>
    <property type="evidence" value="ECO:0007669"/>
    <property type="project" value="UniProtKB-ARBA"/>
</dbReference>
<evidence type="ECO:0000256" key="3">
    <source>
        <dbReference type="ARBA" id="ARBA00022827"/>
    </source>
</evidence>
<comment type="similarity">
    <text evidence="1">Belongs to the class-II pyridine nucleotide-disulfide oxidoreductase family.</text>
</comment>
<evidence type="ECO:0000256" key="5">
    <source>
        <dbReference type="ARBA" id="ARBA00023157"/>
    </source>
</evidence>
<evidence type="ECO:0000256" key="2">
    <source>
        <dbReference type="ARBA" id="ARBA00022630"/>
    </source>
</evidence>
<dbReference type="InterPro" id="IPR050097">
    <property type="entry name" value="Ferredoxin-NADP_redctase_2"/>
</dbReference>
<keyword evidence="5" id="KW-1015">Disulfide bond</keyword>
<evidence type="ECO:0000259" key="7">
    <source>
        <dbReference type="Pfam" id="PF07992"/>
    </source>
</evidence>
<dbReference type="InterPro" id="IPR023753">
    <property type="entry name" value="FAD/NAD-binding_dom"/>
</dbReference>
<dbReference type="EMBL" id="JABBFX010000001">
    <property type="protein sequence ID" value="NML43389.1"/>
    <property type="molecule type" value="Genomic_DNA"/>
</dbReference>
<dbReference type="PROSITE" id="PS00573">
    <property type="entry name" value="PYRIDINE_REDOX_2"/>
    <property type="match status" value="1"/>
</dbReference>
<sequence>MALSMLETDIAIVGAGAAGLSAAAAAAKQGLQVLVVERMGAGGQVMNVERITNFPGHAEISGFELGPLLQEEAEEAGAQFLLDTVQSLQPEDGRLVLRCEGETVRARAVIVAAGSARRKLHVTGEEELEGRGVSHCASCDGPLFRGDAVCVVGGGDSAFGEAIVLAGHAARVTLVFREAQPHAQAQLVADAAADPKIELLAGAEVLEITGEQGVQAVRVRTAVGVREIPVQGVFVYAGLQADGGFLAGGVERDGEGRIKTDEAHRTSLPGVFAAGDIRSGVPCLLADCAADGVAAARAAVQFLRA</sequence>
<dbReference type="Gene3D" id="3.50.50.60">
    <property type="entry name" value="FAD/NAD(P)-binding domain"/>
    <property type="match status" value="2"/>
</dbReference>
<keyword evidence="9" id="KW-1185">Reference proteome</keyword>
<name>A0A848H1I9_9BURK</name>
<keyword evidence="6" id="KW-0676">Redox-active center</keyword>
<reference evidence="8 9" key="1">
    <citation type="submission" date="2020-04" db="EMBL/GenBank/DDBJ databases">
        <title>Ramlibacter sp. G-1-2-2 isolated from soil.</title>
        <authorList>
            <person name="Dahal R.H."/>
        </authorList>
    </citation>
    <scope>NUCLEOTIDE SEQUENCE [LARGE SCALE GENOMIC DNA]</scope>
    <source>
        <strain evidence="8 9">G-1-2-2</strain>
    </source>
</reference>
<protein>
    <submittedName>
        <fullName evidence="8">FAD-dependent oxidoreductase</fullName>
    </submittedName>
</protein>
<dbReference type="RefSeq" id="WP_169417598.1">
    <property type="nucleotide sequence ID" value="NZ_JABBFX010000001.1"/>
</dbReference>
<evidence type="ECO:0000256" key="1">
    <source>
        <dbReference type="ARBA" id="ARBA00009333"/>
    </source>
</evidence>
<accession>A0A848H1I9</accession>